<sequence>MATRPMSSVRAYPLAVGILEVVSNRELSPLMRRVTFRILDAGPLPIEEPAETITLVWQAPGAPRIVLPELGRWRFPKGTVRQHTVNLTIRSLDRSAGLLTTDFFIHGDESPASVWALGAAPGDRVGFGGSRVHWVTDPAAEWSLMIGDETALPSIAAITETRPAGHHVIAVVEVRDSAEHAALDALPSEVHWVHRGDRDPGVGRALEDVVRHLDLPSGRGQIWAGGESFMIQSLRRHLLHERGLTRDQVCALGYWTHPRPTRPTPSPAPVPDPPAQPPDPPPAQAP</sequence>
<evidence type="ECO:0000313" key="4">
    <source>
        <dbReference type="EMBL" id="MFC4592571.1"/>
    </source>
</evidence>
<accession>A0ABV9ESC8</accession>
<name>A0ABV9ESC8_9ACTN</name>
<feature type="domain" description="SIP-like Rossmann fold" evidence="2">
    <location>
        <begin position="140"/>
        <end position="257"/>
    </location>
</feature>
<keyword evidence="5" id="KW-1185">Reference proteome</keyword>
<evidence type="ECO:0000313" key="5">
    <source>
        <dbReference type="Proteomes" id="UP001595891"/>
    </source>
</evidence>
<evidence type="ECO:0000259" key="2">
    <source>
        <dbReference type="Pfam" id="PF04954"/>
    </source>
</evidence>
<feature type="compositionally biased region" description="Pro residues" evidence="1">
    <location>
        <begin position="261"/>
        <end position="286"/>
    </location>
</feature>
<dbReference type="InterPro" id="IPR039261">
    <property type="entry name" value="FNR_nucleotide-bd"/>
</dbReference>
<evidence type="ECO:0000259" key="3">
    <source>
        <dbReference type="Pfam" id="PF08021"/>
    </source>
</evidence>
<dbReference type="Gene3D" id="2.40.30.10">
    <property type="entry name" value="Translation factors"/>
    <property type="match status" value="1"/>
</dbReference>
<dbReference type="RefSeq" id="WP_380708901.1">
    <property type="nucleotide sequence ID" value="NZ_JBHSFN010000080.1"/>
</dbReference>
<dbReference type="Gene3D" id="3.40.50.80">
    <property type="entry name" value="Nucleotide-binding domain of ferredoxin-NADP reductase (FNR) module"/>
    <property type="match status" value="1"/>
</dbReference>
<comment type="caution">
    <text evidence="4">The sequence shown here is derived from an EMBL/GenBank/DDBJ whole genome shotgun (WGS) entry which is preliminary data.</text>
</comment>
<dbReference type="PANTHER" id="PTHR30157:SF0">
    <property type="entry name" value="NADPH-DEPENDENT FERRIC-CHELATE REDUCTASE"/>
    <property type="match status" value="1"/>
</dbReference>
<feature type="domain" description="Siderophore-interacting FAD-binding" evidence="3">
    <location>
        <begin position="20"/>
        <end position="132"/>
    </location>
</feature>
<dbReference type="InterPro" id="IPR013113">
    <property type="entry name" value="SIP_FAD-bd"/>
</dbReference>
<protein>
    <submittedName>
        <fullName evidence="4">Siderophore-interacting protein</fullName>
    </submittedName>
</protein>
<organism evidence="4 5">
    <name type="scientific">Sphaerisporangium corydalis</name>
    <dbReference type="NCBI Taxonomy" id="1441875"/>
    <lineage>
        <taxon>Bacteria</taxon>
        <taxon>Bacillati</taxon>
        <taxon>Actinomycetota</taxon>
        <taxon>Actinomycetes</taxon>
        <taxon>Streptosporangiales</taxon>
        <taxon>Streptosporangiaceae</taxon>
        <taxon>Sphaerisporangium</taxon>
    </lineage>
</organism>
<dbReference type="Proteomes" id="UP001595891">
    <property type="component" value="Unassembled WGS sequence"/>
</dbReference>
<dbReference type="Pfam" id="PF04954">
    <property type="entry name" value="SIP"/>
    <property type="match status" value="1"/>
</dbReference>
<evidence type="ECO:0000256" key="1">
    <source>
        <dbReference type="SAM" id="MobiDB-lite"/>
    </source>
</evidence>
<dbReference type="InterPro" id="IPR039374">
    <property type="entry name" value="SIP_fam"/>
</dbReference>
<dbReference type="Pfam" id="PF08021">
    <property type="entry name" value="FAD_binding_9"/>
    <property type="match status" value="1"/>
</dbReference>
<feature type="region of interest" description="Disordered" evidence="1">
    <location>
        <begin position="256"/>
        <end position="286"/>
    </location>
</feature>
<dbReference type="PANTHER" id="PTHR30157">
    <property type="entry name" value="FERRIC REDUCTASE, NADPH-DEPENDENT"/>
    <property type="match status" value="1"/>
</dbReference>
<proteinExistence type="predicted"/>
<dbReference type="InterPro" id="IPR007037">
    <property type="entry name" value="SIP_rossman_dom"/>
</dbReference>
<dbReference type="EMBL" id="JBHSFN010000080">
    <property type="protein sequence ID" value="MFC4592571.1"/>
    <property type="molecule type" value="Genomic_DNA"/>
</dbReference>
<gene>
    <name evidence="4" type="ORF">ACFO8L_41285</name>
</gene>
<dbReference type="CDD" id="cd06193">
    <property type="entry name" value="siderophore_interacting"/>
    <property type="match status" value="1"/>
</dbReference>
<reference evidence="5" key="1">
    <citation type="journal article" date="2019" name="Int. J. Syst. Evol. Microbiol.">
        <title>The Global Catalogue of Microorganisms (GCM) 10K type strain sequencing project: providing services to taxonomists for standard genome sequencing and annotation.</title>
        <authorList>
            <consortium name="The Broad Institute Genomics Platform"/>
            <consortium name="The Broad Institute Genome Sequencing Center for Infectious Disease"/>
            <person name="Wu L."/>
            <person name="Ma J."/>
        </authorList>
    </citation>
    <scope>NUCLEOTIDE SEQUENCE [LARGE SCALE GENOMIC DNA]</scope>
    <source>
        <strain evidence="5">CCUG 49560</strain>
    </source>
</reference>